<dbReference type="Gene3D" id="1.10.10.60">
    <property type="entry name" value="Homeodomain-like"/>
    <property type="match status" value="2"/>
</dbReference>
<dbReference type="SUPFAM" id="SSF46689">
    <property type="entry name" value="Homeodomain-like"/>
    <property type="match status" value="2"/>
</dbReference>
<keyword evidence="4" id="KW-0812">Transmembrane</keyword>
<reference evidence="6" key="2">
    <citation type="journal article" date="2021" name="J Anim Sci Technol">
        <title>Complete genome sequence of Paenibacillus konkukensis sp. nov. SK3146 as a potential probiotic strain.</title>
        <authorList>
            <person name="Jung H.I."/>
            <person name="Park S."/>
            <person name="Niu K.M."/>
            <person name="Lee S.W."/>
            <person name="Kothari D."/>
            <person name="Yi K.J."/>
            <person name="Kim S.K."/>
        </authorList>
    </citation>
    <scope>NUCLEOTIDE SEQUENCE</scope>
    <source>
        <strain evidence="6">SK3146</strain>
    </source>
</reference>
<organism evidence="6 7">
    <name type="scientific">Paenibacillus konkukensis</name>
    <dbReference type="NCBI Taxonomy" id="2020716"/>
    <lineage>
        <taxon>Bacteria</taxon>
        <taxon>Bacillati</taxon>
        <taxon>Bacillota</taxon>
        <taxon>Bacilli</taxon>
        <taxon>Bacillales</taxon>
        <taxon>Paenibacillaceae</taxon>
        <taxon>Paenibacillus</taxon>
    </lineage>
</organism>
<feature type="transmembrane region" description="Helical" evidence="4">
    <location>
        <begin position="285"/>
        <end position="305"/>
    </location>
</feature>
<evidence type="ECO:0000256" key="3">
    <source>
        <dbReference type="ARBA" id="ARBA00023163"/>
    </source>
</evidence>
<keyword evidence="3" id="KW-0804">Transcription</keyword>
<keyword evidence="4" id="KW-0472">Membrane</keyword>
<feature type="domain" description="HTH araC/xylS-type" evidence="5">
    <location>
        <begin position="627"/>
        <end position="710"/>
    </location>
</feature>
<sequence>MKPNLLIHRLKDRSVFMLSLLFLITSIASVFLYDRSVRSDYIDERTYYFQKNHEKAYSSLYLFSDQMQALYRQTLLNQDVVEWLNHPRELFAEMYRLSQIQASFIEFINSRSGVVSVYLHNKRNNMVLSTPFMLSELPQFPNHQVFEQYDYANNSVQWQYRQIGNEVQSNPSSARVISMVAGIPATNKQGAIAINMNEKYVAESIMAGDDYLLWLDADNHVLLAKNEASRQFYAEHAEQILSTKQSSFFLKDHFVISSVSEAGKWKLLTILPTSVLENGLSDKSAYKTLILVLCLALTVLLSLYFRYIRREQDKLKDLKIRQNLGDFRIGLITDLLNGKPVLADLEERSRQYEINLTGGGYQVIVFQIDDYYQYLLTKTNNERFFMNKIIFNAIKWTFALKFNAHIISTQLERVTVLICHDVPDEAGQGKLEETIHYIQNDIRDNCGLTVCVGVSDIATDIAHVHACHAHAMMAIDYKSIYGKHAVIYYERMSFSKSPSLQQLSQKIHQISDYLQEGRLDRIEICLEDILGELIANQQFTLDWVHAIFANMMSTIMKFTIEHRIDINHHCKEDVFITLYSYEFLEDKKTYILKICSVIIDLMQTKPVETSSTTKVIIEYIDKHFDQPISLNILADRLSMSSSYLSVVIKNHLGIGFVEYISKLRIQKAIKLLDNNQLTIQHIAEQCGYDTVHTFIRQFKKVYQIPPNEYRLRKRNEEM</sequence>
<evidence type="ECO:0000256" key="1">
    <source>
        <dbReference type="ARBA" id="ARBA00023015"/>
    </source>
</evidence>
<reference evidence="6" key="1">
    <citation type="submission" date="2018-02" db="EMBL/GenBank/DDBJ databases">
        <authorList>
            <person name="Kim S.-K."/>
            <person name="Jung H.-I."/>
            <person name="Lee S.-W."/>
        </authorList>
    </citation>
    <scope>NUCLEOTIDE SEQUENCE</scope>
    <source>
        <strain evidence="6">SK3146</strain>
    </source>
</reference>
<evidence type="ECO:0000259" key="5">
    <source>
        <dbReference type="SMART" id="SM00342"/>
    </source>
</evidence>
<name>A0ABY4RM09_9BACL</name>
<evidence type="ECO:0000256" key="2">
    <source>
        <dbReference type="ARBA" id="ARBA00023125"/>
    </source>
</evidence>
<dbReference type="Pfam" id="PF17853">
    <property type="entry name" value="GGDEF_2"/>
    <property type="match status" value="1"/>
</dbReference>
<protein>
    <submittedName>
        <fullName evidence="6">HTH-type transcriptional regulator YesS</fullName>
    </submittedName>
</protein>
<dbReference type="Pfam" id="PF12833">
    <property type="entry name" value="HTH_18"/>
    <property type="match status" value="1"/>
</dbReference>
<evidence type="ECO:0000256" key="4">
    <source>
        <dbReference type="SAM" id="Phobius"/>
    </source>
</evidence>
<dbReference type="InterPro" id="IPR018060">
    <property type="entry name" value="HTH_AraC"/>
</dbReference>
<feature type="transmembrane region" description="Helical" evidence="4">
    <location>
        <begin position="15"/>
        <end position="33"/>
    </location>
</feature>
<dbReference type="SMART" id="SM00342">
    <property type="entry name" value="HTH_ARAC"/>
    <property type="match status" value="1"/>
</dbReference>
<evidence type="ECO:0000313" key="6">
    <source>
        <dbReference type="EMBL" id="UQZ82484.1"/>
    </source>
</evidence>
<accession>A0ABY4RM09</accession>
<keyword evidence="2" id="KW-0238">DNA-binding</keyword>
<dbReference type="InterPro" id="IPR009057">
    <property type="entry name" value="Homeodomain-like_sf"/>
</dbReference>
<dbReference type="EMBL" id="CP027059">
    <property type="protein sequence ID" value="UQZ82484.1"/>
    <property type="molecule type" value="Genomic_DNA"/>
</dbReference>
<keyword evidence="1" id="KW-0805">Transcription regulation</keyword>
<dbReference type="InterPro" id="IPR041522">
    <property type="entry name" value="CdaR_GGDEF"/>
</dbReference>
<keyword evidence="7" id="KW-1185">Reference proteome</keyword>
<gene>
    <name evidence="6" type="primary">yesS_21</name>
    <name evidence="6" type="ORF">SK3146_01641</name>
</gene>
<keyword evidence="4" id="KW-1133">Transmembrane helix</keyword>
<dbReference type="PANTHER" id="PTHR43280:SF2">
    <property type="entry name" value="HTH-TYPE TRANSCRIPTIONAL REGULATOR EXSA"/>
    <property type="match status" value="1"/>
</dbReference>
<dbReference type="Proteomes" id="UP001057134">
    <property type="component" value="Chromosome"/>
</dbReference>
<evidence type="ECO:0000313" key="7">
    <source>
        <dbReference type="Proteomes" id="UP001057134"/>
    </source>
</evidence>
<proteinExistence type="predicted"/>
<dbReference type="PANTHER" id="PTHR43280">
    <property type="entry name" value="ARAC-FAMILY TRANSCRIPTIONAL REGULATOR"/>
    <property type="match status" value="1"/>
</dbReference>